<evidence type="ECO:0000256" key="8">
    <source>
        <dbReference type="ARBA" id="ARBA00022777"/>
    </source>
</evidence>
<comment type="similarity">
    <text evidence="2">Belongs to the etk/wzc family.</text>
</comment>
<evidence type="ECO:0000256" key="14">
    <source>
        <dbReference type="SAM" id="Phobius"/>
    </source>
</evidence>
<dbReference type="Pfam" id="PF02706">
    <property type="entry name" value="Wzz"/>
    <property type="match status" value="1"/>
</dbReference>
<keyword evidence="10 14" id="KW-1133">Transmembrane helix</keyword>
<evidence type="ECO:0000256" key="12">
    <source>
        <dbReference type="ARBA" id="ARBA00023137"/>
    </source>
</evidence>
<dbReference type="InterPro" id="IPR003856">
    <property type="entry name" value="LPS_length_determ_N"/>
</dbReference>
<keyword evidence="4" id="KW-0997">Cell inner membrane</keyword>
<evidence type="ECO:0000256" key="3">
    <source>
        <dbReference type="ARBA" id="ARBA00022475"/>
    </source>
</evidence>
<organism evidence="17 18">
    <name type="scientific">Deinococcus roseus</name>
    <dbReference type="NCBI Taxonomy" id="392414"/>
    <lineage>
        <taxon>Bacteria</taxon>
        <taxon>Thermotogati</taxon>
        <taxon>Deinococcota</taxon>
        <taxon>Deinococci</taxon>
        <taxon>Deinococcales</taxon>
        <taxon>Deinococcaceae</taxon>
        <taxon>Deinococcus</taxon>
    </lineage>
</organism>
<keyword evidence="11 14" id="KW-0472">Membrane</keyword>
<keyword evidence="18" id="KW-1185">Reference proteome</keyword>
<gene>
    <name evidence="17" type="ORF">GCM10008938_08710</name>
</gene>
<dbReference type="RefSeq" id="WP_189000416.1">
    <property type="nucleotide sequence ID" value="NZ_BMOD01000002.1"/>
</dbReference>
<evidence type="ECO:0000256" key="10">
    <source>
        <dbReference type="ARBA" id="ARBA00022989"/>
    </source>
</evidence>
<dbReference type="Gene3D" id="3.40.50.300">
    <property type="entry name" value="P-loop containing nucleotide triphosphate hydrolases"/>
    <property type="match status" value="1"/>
</dbReference>
<dbReference type="Proteomes" id="UP000632222">
    <property type="component" value="Unassembled WGS sequence"/>
</dbReference>
<dbReference type="InterPro" id="IPR025669">
    <property type="entry name" value="AAA_dom"/>
</dbReference>
<name>A0ABQ2CXV3_9DEIO</name>
<proteinExistence type="inferred from homology"/>
<feature type="domain" description="AAA" evidence="16">
    <location>
        <begin position="344"/>
        <end position="512"/>
    </location>
</feature>
<keyword evidence="5" id="KW-0808">Transferase</keyword>
<keyword evidence="8" id="KW-0418">Kinase</keyword>
<comment type="catalytic activity">
    <reaction evidence="13">
        <text>L-tyrosyl-[protein] + ATP = O-phospho-L-tyrosyl-[protein] + ADP + H(+)</text>
        <dbReference type="Rhea" id="RHEA:10596"/>
        <dbReference type="Rhea" id="RHEA-COMP:10136"/>
        <dbReference type="Rhea" id="RHEA-COMP:20101"/>
        <dbReference type="ChEBI" id="CHEBI:15378"/>
        <dbReference type="ChEBI" id="CHEBI:30616"/>
        <dbReference type="ChEBI" id="CHEBI:46858"/>
        <dbReference type="ChEBI" id="CHEBI:61978"/>
        <dbReference type="ChEBI" id="CHEBI:456216"/>
    </reaction>
</comment>
<evidence type="ECO:0000313" key="18">
    <source>
        <dbReference type="Proteomes" id="UP000632222"/>
    </source>
</evidence>
<evidence type="ECO:0000256" key="4">
    <source>
        <dbReference type="ARBA" id="ARBA00022519"/>
    </source>
</evidence>
<evidence type="ECO:0000256" key="1">
    <source>
        <dbReference type="ARBA" id="ARBA00004429"/>
    </source>
</evidence>
<evidence type="ECO:0000256" key="9">
    <source>
        <dbReference type="ARBA" id="ARBA00022840"/>
    </source>
</evidence>
<dbReference type="PANTHER" id="PTHR32309:SF31">
    <property type="entry name" value="CAPSULAR EXOPOLYSACCHARIDE FAMILY"/>
    <property type="match status" value="1"/>
</dbReference>
<evidence type="ECO:0000256" key="2">
    <source>
        <dbReference type="ARBA" id="ARBA00008883"/>
    </source>
</evidence>
<feature type="transmembrane region" description="Helical" evidence="14">
    <location>
        <begin position="26"/>
        <end position="44"/>
    </location>
</feature>
<evidence type="ECO:0000259" key="16">
    <source>
        <dbReference type="Pfam" id="PF13614"/>
    </source>
</evidence>
<keyword evidence="3" id="KW-1003">Cell membrane</keyword>
<comment type="caution">
    <text evidence="17">The sequence shown here is derived from an EMBL/GenBank/DDBJ whole genome shotgun (WGS) entry which is preliminary data.</text>
</comment>
<keyword evidence="12" id="KW-0829">Tyrosine-protein kinase</keyword>
<keyword evidence="6 14" id="KW-0812">Transmembrane</keyword>
<accession>A0ABQ2CXV3</accession>
<keyword evidence="9" id="KW-0067">ATP-binding</keyword>
<evidence type="ECO:0000256" key="5">
    <source>
        <dbReference type="ARBA" id="ARBA00022679"/>
    </source>
</evidence>
<dbReference type="InterPro" id="IPR050445">
    <property type="entry name" value="Bact_polysacc_biosynth/exp"/>
</dbReference>
<dbReference type="InterPro" id="IPR027417">
    <property type="entry name" value="P-loop_NTPase"/>
</dbReference>
<dbReference type="EMBL" id="BMOD01000002">
    <property type="protein sequence ID" value="GGJ24842.1"/>
    <property type="molecule type" value="Genomic_DNA"/>
</dbReference>
<evidence type="ECO:0000256" key="11">
    <source>
        <dbReference type="ARBA" id="ARBA00023136"/>
    </source>
</evidence>
<dbReference type="PANTHER" id="PTHR32309">
    <property type="entry name" value="TYROSINE-PROTEIN KINASE"/>
    <property type="match status" value="1"/>
</dbReference>
<evidence type="ECO:0000259" key="15">
    <source>
        <dbReference type="Pfam" id="PF02706"/>
    </source>
</evidence>
<keyword evidence="7" id="KW-0547">Nucleotide-binding</keyword>
<evidence type="ECO:0000256" key="6">
    <source>
        <dbReference type="ARBA" id="ARBA00022692"/>
    </source>
</evidence>
<evidence type="ECO:0000313" key="17">
    <source>
        <dbReference type="EMBL" id="GGJ24842.1"/>
    </source>
</evidence>
<sequence>MLEQTPNVRNDDIDIVKLFGTLRRNALLIGISVALTGGLTYFISKQQAPQYEAVSSVIAVKSETGNSIMNNTLVSAPPLPQGAVEKAIHGRTVIEQIIQGLKKSKLPAAEQQNLIEALNKELRRNNFKLLRVKAKLDNQLTGVYEISGQAGTPLGAQVLANVAVDAILNWDLQRATSRLIRAKSSLEQQVVSLNQSLKGVKADSIEQQTFITARANVMQNLAQIEVFEKAATGTLTLVSEAEEPSEAIAPKPLRNAALAGLLALFLAAGFALISDALRKRIESDEDLTHFGAPVLGKLPKLTGKTLQRGIIESARSGMLYEAIGFLRVSLMSYTEGTTGPRRLVVSSSRSGEGKSSVTASLAEGLANSGLKVLIVDLDLHRPTQHKVWSQIKPLGWHSLPGADSNPSVPARDIQTALTNPKAAQALQVSQGIDMLPAGIPQRSASHVINNSKLQELLDRWDKSYDVVLLDSPPILALADALTVSRFTQGILMVVEANQTTYANVEATLKNIRTAGCHLIGFVLNKVTSRKDGYYYYYYSYRPEAEKVRKQS</sequence>
<protein>
    <submittedName>
        <fullName evidence="17">ExoP</fullName>
    </submittedName>
</protein>
<evidence type="ECO:0000256" key="7">
    <source>
        <dbReference type="ARBA" id="ARBA00022741"/>
    </source>
</evidence>
<evidence type="ECO:0000256" key="13">
    <source>
        <dbReference type="ARBA" id="ARBA00053015"/>
    </source>
</evidence>
<dbReference type="Pfam" id="PF13614">
    <property type="entry name" value="AAA_31"/>
    <property type="match status" value="1"/>
</dbReference>
<feature type="domain" description="Polysaccharide chain length determinant N-terminal" evidence="15">
    <location>
        <begin position="11"/>
        <end position="71"/>
    </location>
</feature>
<dbReference type="CDD" id="cd05387">
    <property type="entry name" value="BY-kinase"/>
    <property type="match status" value="1"/>
</dbReference>
<comment type="subcellular location">
    <subcellularLocation>
        <location evidence="1">Cell inner membrane</location>
        <topology evidence="1">Multi-pass membrane protein</topology>
    </subcellularLocation>
</comment>
<dbReference type="InterPro" id="IPR005702">
    <property type="entry name" value="Wzc-like_C"/>
</dbReference>
<dbReference type="SUPFAM" id="SSF52540">
    <property type="entry name" value="P-loop containing nucleoside triphosphate hydrolases"/>
    <property type="match status" value="1"/>
</dbReference>
<reference evidence="18" key="1">
    <citation type="journal article" date="2019" name="Int. J. Syst. Evol. Microbiol.">
        <title>The Global Catalogue of Microorganisms (GCM) 10K type strain sequencing project: providing services to taxonomists for standard genome sequencing and annotation.</title>
        <authorList>
            <consortium name="The Broad Institute Genomics Platform"/>
            <consortium name="The Broad Institute Genome Sequencing Center for Infectious Disease"/>
            <person name="Wu L."/>
            <person name="Ma J."/>
        </authorList>
    </citation>
    <scope>NUCLEOTIDE SEQUENCE [LARGE SCALE GENOMIC DNA]</scope>
    <source>
        <strain evidence="18">JCM 14370</strain>
    </source>
</reference>